<dbReference type="AlphaFoldDB" id="A0A0G1M4I5"/>
<dbReference type="Proteomes" id="UP000034264">
    <property type="component" value="Unassembled WGS sequence"/>
</dbReference>
<feature type="transmembrane region" description="Helical" evidence="1">
    <location>
        <begin position="12"/>
        <end position="33"/>
    </location>
</feature>
<comment type="caution">
    <text evidence="2">The sequence shown here is derived from an EMBL/GenBank/DDBJ whole genome shotgun (WGS) entry which is preliminary data.</text>
</comment>
<evidence type="ECO:0000313" key="2">
    <source>
        <dbReference type="EMBL" id="KKU03114.1"/>
    </source>
</evidence>
<evidence type="ECO:0000256" key="1">
    <source>
        <dbReference type="SAM" id="Phobius"/>
    </source>
</evidence>
<protein>
    <submittedName>
        <fullName evidence="2">Uncharacterized protein</fullName>
    </submittedName>
</protein>
<keyword evidence="1" id="KW-0812">Transmembrane</keyword>
<organism evidence="2 3">
    <name type="scientific">Candidatus Amesbacteria bacterium GW2011_GWC2_45_19</name>
    <dbReference type="NCBI Taxonomy" id="1618366"/>
    <lineage>
        <taxon>Bacteria</taxon>
        <taxon>Candidatus Amesiibacteriota</taxon>
    </lineage>
</organism>
<accession>A0A0G1M4I5</accession>
<gene>
    <name evidence="2" type="ORF">UX05_C0004G0123</name>
</gene>
<dbReference type="EMBL" id="LCKS01000004">
    <property type="protein sequence ID" value="KKU03114.1"/>
    <property type="molecule type" value="Genomic_DNA"/>
</dbReference>
<evidence type="ECO:0000313" key="3">
    <source>
        <dbReference type="Proteomes" id="UP000034264"/>
    </source>
</evidence>
<name>A0A0G1M4I5_9BACT</name>
<reference evidence="2 3" key="1">
    <citation type="journal article" date="2015" name="Nature">
        <title>rRNA introns, odd ribosomes, and small enigmatic genomes across a large radiation of phyla.</title>
        <authorList>
            <person name="Brown C.T."/>
            <person name="Hug L.A."/>
            <person name="Thomas B.C."/>
            <person name="Sharon I."/>
            <person name="Castelle C.J."/>
            <person name="Singh A."/>
            <person name="Wilkins M.J."/>
            <person name="Williams K.H."/>
            <person name="Banfield J.F."/>
        </authorList>
    </citation>
    <scope>NUCLEOTIDE SEQUENCE [LARGE SCALE GENOMIC DNA]</scope>
</reference>
<proteinExistence type="predicted"/>
<sequence length="66" mass="7627">MRKNKIDRDIVMVLVMTLITLTAWVGFEVYRAYTRVNISPVPDKQLLKLSPTLDIPVLEKLESRTP</sequence>
<keyword evidence="1" id="KW-0472">Membrane</keyword>
<keyword evidence="1" id="KW-1133">Transmembrane helix</keyword>